<evidence type="ECO:0000313" key="1">
    <source>
        <dbReference type="EMBL" id="OPJ82026.1"/>
    </source>
</evidence>
<dbReference type="AlphaFoldDB" id="A0A1V4KC27"/>
<proteinExistence type="predicted"/>
<name>A0A1V4KC27_PATFA</name>
<sequence>MAKPFQVTCKNFRPELTPVPMCVFVVHEDYPGVKLLLSHLQFSGAEVQLQGLYQYASVESNCPPIETFA</sequence>
<organism evidence="1 2">
    <name type="scientific">Patagioenas fasciata monilis</name>
    <dbReference type="NCBI Taxonomy" id="372326"/>
    <lineage>
        <taxon>Eukaryota</taxon>
        <taxon>Metazoa</taxon>
        <taxon>Chordata</taxon>
        <taxon>Craniata</taxon>
        <taxon>Vertebrata</taxon>
        <taxon>Euteleostomi</taxon>
        <taxon>Archelosauria</taxon>
        <taxon>Archosauria</taxon>
        <taxon>Dinosauria</taxon>
        <taxon>Saurischia</taxon>
        <taxon>Theropoda</taxon>
        <taxon>Coelurosauria</taxon>
        <taxon>Aves</taxon>
        <taxon>Neognathae</taxon>
        <taxon>Neoaves</taxon>
        <taxon>Columbimorphae</taxon>
        <taxon>Columbiformes</taxon>
        <taxon>Columbidae</taxon>
        <taxon>Patagioenas</taxon>
    </lineage>
</organism>
<reference evidence="1 2" key="1">
    <citation type="submission" date="2016-02" db="EMBL/GenBank/DDBJ databases">
        <title>Band-tailed pigeon sequencing and assembly.</title>
        <authorList>
            <person name="Soares A.E."/>
            <person name="Novak B.J."/>
            <person name="Rice E.S."/>
            <person name="O'Connell B."/>
            <person name="Chang D."/>
            <person name="Weber S."/>
            <person name="Shapiro B."/>
        </authorList>
    </citation>
    <scope>NUCLEOTIDE SEQUENCE [LARGE SCALE GENOMIC DNA]</scope>
    <source>
        <strain evidence="1">BTP2013</strain>
        <tissue evidence="1">Blood</tissue>
    </source>
</reference>
<dbReference type="Proteomes" id="UP000190648">
    <property type="component" value="Unassembled WGS sequence"/>
</dbReference>
<accession>A0A1V4KC27</accession>
<keyword evidence="2" id="KW-1185">Reference proteome</keyword>
<protein>
    <submittedName>
        <fullName evidence="1">Uncharacterized protein</fullName>
    </submittedName>
</protein>
<evidence type="ECO:0000313" key="2">
    <source>
        <dbReference type="Proteomes" id="UP000190648"/>
    </source>
</evidence>
<dbReference type="EMBL" id="LSYS01003958">
    <property type="protein sequence ID" value="OPJ82026.1"/>
    <property type="molecule type" value="Genomic_DNA"/>
</dbReference>
<gene>
    <name evidence="1" type="ORF">AV530_014531</name>
</gene>
<comment type="caution">
    <text evidence="1">The sequence shown here is derived from an EMBL/GenBank/DDBJ whole genome shotgun (WGS) entry which is preliminary data.</text>
</comment>